<dbReference type="AlphaFoldDB" id="A0A179EZA8"/>
<dbReference type="InterPro" id="IPR029018">
    <property type="entry name" value="Hex-like_dom2"/>
</dbReference>
<dbReference type="GO" id="GO:0005975">
    <property type="term" value="P:carbohydrate metabolic process"/>
    <property type="evidence" value="ECO:0007669"/>
    <property type="project" value="InterPro"/>
</dbReference>
<dbReference type="EMBL" id="LSBJ02000017">
    <property type="protein sequence ID" value="OAQ58492.1"/>
    <property type="molecule type" value="Genomic_DNA"/>
</dbReference>
<feature type="chain" id="PRO_5008101040" description="Beta-hexosaminidase" evidence="9">
    <location>
        <begin position="20"/>
        <end position="581"/>
    </location>
</feature>
<sequence length="581" mass="63678">MAWKGLIAMAVLALQPVYALWPIPQEVSTGSDVLFINKNIKVTYNGALVNWKSGNTQSKRNFRAKNLAIRSNDTTPMTSSQIVQNGVSRAMKTIFDQGFVPWMLNEPGSDYEPSIYGGKATVTSLSITQTSNSNNSTPIIGSIDETYFLSLSVSGDATIKANSSTGVLHGLETFTQLFYKHSSGSNWYTNHAPVSIQDAPKFPYRGLLLDTGRHFYPVEDIKRTIDGIAMNKMNILHWHVTETQSWPLEIPALPKLAEAGRYAPGLTYSPDDVASVLKYGMARGVQVILEIDMPGHQMAGKAYPDVGVAYQAKPWSTYCAEPPCGALRLNSTATKQFVNMLFDDLLPRLKPYAAYFHTGGDEYKAANSLLDPALKTDDVAVLQPLLQAFLDHAHGAVRKHDFVPIVWEEMVGQWNATVGNDTIVQTWFGDTLKQYAEAGHRVIDSNAKVYYLDCGRGAWIDGAVAPYSDWCPPAKPWQLIYTHNPVDGLSSDAAKNVIGGEVAIWSENIDSAALDTLAWPRSSAAAESWWSGVTDSRGNARNLSSARPRLSEMRARMMARGVKGAAVTTGYCEQMPYGACV</sequence>
<dbReference type="PANTHER" id="PTHR22600:SF58">
    <property type="entry name" value="BETA-HEXOSAMINIDASE"/>
    <property type="match status" value="1"/>
</dbReference>
<comment type="catalytic activity">
    <reaction evidence="1 7">
        <text>Hydrolysis of terminal non-reducing N-acetyl-D-hexosamine residues in N-acetyl-beta-D-hexosaminides.</text>
        <dbReference type="EC" id="3.2.1.52"/>
    </reaction>
</comment>
<protein>
    <recommendedName>
        <fullName evidence="7">Beta-hexosaminidase</fullName>
        <ecNumber evidence="7">3.2.1.52</ecNumber>
    </recommendedName>
</protein>
<keyword evidence="13" id="KW-1185">Reference proteome</keyword>
<comment type="similarity">
    <text evidence="2 7">Belongs to the glycosyl hydrolase 20 family.</text>
</comment>
<feature type="domain" description="Beta-hexosaminidase eukaryotic type N-terminal" evidence="11">
    <location>
        <begin position="20"/>
        <end position="177"/>
    </location>
</feature>
<dbReference type="SUPFAM" id="SSF51445">
    <property type="entry name" value="(Trans)glycosidases"/>
    <property type="match status" value="1"/>
</dbReference>
<dbReference type="FunFam" id="3.20.20.80:FF:000063">
    <property type="entry name" value="Beta-hexosaminidase"/>
    <property type="match status" value="1"/>
</dbReference>
<organism evidence="12 13">
    <name type="scientific">Pochonia chlamydosporia 170</name>
    <dbReference type="NCBI Taxonomy" id="1380566"/>
    <lineage>
        <taxon>Eukaryota</taxon>
        <taxon>Fungi</taxon>
        <taxon>Dikarya</taxon>
        <taxon>Ascomycota</taxon>
        <taxon>Pezizomycotina</taxon>
        <taxon>Sordariomycetes</taxon>
        <taxon>Hypocreomycetidae</taxon>
        <taxon>Hypocreales</taxon>
        <taxon>Clavicipitaceae</taxon>
        <taxon>Pochonia</taxon>
    </lineage>
</organism>
<dbReference type="Gene3D" id="3.20.20.80">
    <property type="entry name" value="Glycosidases"/>
    <property type="match status" value="1"/>
</dbReference>
<dbReference type="PANTHER" id="PTHR22600">
    <property type="entry name" value="BETA-HEXOSAMINIDASE"/>
    <property type="match status" value="1"/>
</dbReference>
<evidence type="ECO:0000256" key="1">
    <source>
        <dbReference type="ARBA" id="ARBA00001231"/>
    </source>
</evidence>
<dbReference type="InterPro" id="IPR025705">
    <property type="entry name" value="Beta_hexosaminidase_sua/sub"/>
</dbReference>
<dbReference type="Pfam" id="PF14845">
    <property type="entry name" value="Glycohydro_20b2"/>
    <property type="match status" value="1"/>
</dbReference>
<evidence type="ECO:0000259" key="11">
    <source>
        <dbReference type="Pfam" id="PF14845"/>
    </source>
</evidence>
<keyword evidence="6 7" id="KW-0326">Glycosidase</keyword>
<dbReference type="RefSeq" id="XP_018136639.1">
    <property type="nucleotide sequence ID" value="XM_018289491.1"/>
</dbReference>
<reference evidence="12 13" key="1">
    <citation type="journal article" date="2016" name="PLoS Pathog.">
        <title>Biosynthesis of antibiotic leucinostatins in bio-control fungus Purpureocillium lilacinum and their inhibition on phytophthora revealed by genome mining.</title>
        <authorList>
            <person name="Wang G."/>
            <person name="Liu Z."/>
            <person name="Lin R."/>
            <person name="Li E."/>
            <person name="Mao Z."/>
            <person name="Ling J."/>
            <person name="Yang Y."/>
            <person name="Yin W.B."/>
            <person name="Xie B."/>
        </authorList>
    </citation>
    <scope>NUCLEOTIDE SEQUENCE [LARGE SCALE GENOMIC DNA]</scope>
    <source>
        <strain evidence="12">170</strain>
    </source>
</reference>
<dbReference type="GO" id="GO:0030203">
    <property type="term" value="P:glycosaminoglycan metabolic process"/>
    <property type="evidence" value="ECO:0007669"/>
    <property type="project" value="TreeGrafter"/>
</dbReference>
<dbReference type="InterPro" id="IPR015883">
    <property type="entry name" value="Glyco_hydro_20_cat"/>
</dbReference>
<dbReference type="GO" id="GO:0016020">
    <property type="term" value="C:membrane"/>
    <property type="evidence" value="ECO:0007669"/>
    <property type="project" value="TreeGrafter"/>
</dbReference>
<evidence type="ECO:0000313" key="13">
    <source>
        <dbReference type="Proteomes" id="UP000078397"/>
    </source>
</evidence>
<dbReference type="GO" id="GO:0016231">
    <property type="term" value="F:beta-N-acetylglucosaminidase activity"/>
    <property type="evidence" value="ECO:0007669"/>
    <property type="project" value="TreeGrafter"/>
</dbReference>
<keyword evidence="4 7" id="KW-0378">Hydrolase</keyword>
<evidence type="ECO:0000256" key="9">
    <source>
        <dbReference type="SAM" id="SignalP"/>
    </source>
</evidence>
<proteinExistence type="inferred from homology"/>
<feature type="active site" description="Proton donor" evidence="8">
    <location>
        <position position="362"/>
    </location>
</feature>
<evidence type="ECO:0000256" key="6">
    <source>
        <dbReference type="ARBA" id="ARBA00023295"/>
    </source>
</evidence>
<gene>
    <name evidence="12" type="ORF">VFPPC_11248</name>
</gene>
<evidence type="ECO:0000256" key="7">
    <source>
        <dbReference type="PIRNR" id="PIRNR001093"/>
    </source>
</evidence>
<feature type="signal peptide" evidence="9">
    <location>
        <begin position="1"/>
        <end position="19"/>
    </location>
</feature>
<feature type="domain" description="Glycoside hydrolase family 20 catalytic" evidence="10">
    <location>
        <begin position="202"/>
        <end position="532"/>
    </location>
</feature>
<dbReference type="EC" id="3.2.1.52" evidence="7"/>
<dbReference type="STRING" id="1380566.A0A179EZA8"/>
<dbReference type="KEGG" id="pchm:VFPPC_11248"/>
<name>A0A179EZA8_METCM</name>
<dbReference type="InterPro" id="IPR029019">
    <property type="entry name" value="HEX_eukaryotic_N"/>
</dbReference>
<evidence type="ECO:0000256" key="3">
    <source>
        <dbReference type="ARBA" id="ARBA00022729"/>
    </source>
</evidence>
<dbReference type="GeneID" id="28853485"/>
<evidence type="ECO:0000256" key="4">
    <source>
        <dbReference type="ARBA" id="ARBA00022801"/>
    </source>
</evidence>
<dbReference type="SUPFAM" id="SSF55545">
    <property type="entry name" value="beta-N-acetylhexosaminidase-like domain"/>
    <property type="match status" value="1"/>
</dbReference>
<evidence type="ECO:0000313" key="12">
    <source>
        <dbReference type="EMBL" id="OAQ58492.1"/>
    </source>
</evidence>
<dbReference type="Proteomes" id="UP000078397">
    <property type="component" value="Unassembled WGS sequence"/>
</dbReference>
<evidence type="ECO:0000256" key="8">
    <source>
        <dbReference type="PIRSR" id="PIRSR001093-1"/>
    </source>
</evidence>
<evidence type="ECO:0000256" key="5">
    <source>
        <dbReference type="ARBA" id="ARBA00023180"/>
    </source>
</evidence>
<dbReference type="OrthoDB" id="428480at2759"/>
<dbReference type="PRINTS" id="PR00738">
    <property type="entry name" value="GLHYDRLASE20"/>
</dbReference>
<dbReference type="InterPro" id="IPR017853">
    <property type="entry name" value="GH"/>
</dbReference>
<accession>A0A179EZA8</accession>
<comment type="caution">
    <text evidence="12">The sequence shown here is derived from an EMBL/GenBank/DDBJ whole genome shotgun (WGS) entry which is preliminary data.</text>
</comment>
<dbReference type="PIRSF" id="PIRSF001093">
    <property type="entry name" value="B-hxosamndse_ab_euk"/>
    <property type="match status" value="1"/>
</dbReference>
<dbReference type="Pfam" id="PF00728">
    <property type="entry name" value="Glyco_hydro_20"/>
    <property type="match status" value="1"/>
</dbReference>
<keyword evidence="3 9" id="KW-0732">Signal</keyword>
<dbReference type="Gene3D" id="3.30.379.10">
    <property type="entry name" value="Chitobiase/beta-hexosaminidase domain 2-like"/>
    <property type="match status" value="1"/>
</dbReference>
<evidence type="ECO:0000259" key="10">
    <source>
        <dbReference type="Pfam" id="PF00728"/>
    </source>
</evidence>
<evidence type="ECO:0000256" key="2">
    <source>
        <dbReference type="ARBA" id="ARBA00006285"/>
    </source>
</evidence>
<keyword evidence="5" id="KW-0325">Glycoprotein</keyword>